<reference evidence="2" key="1">
    <citation type="journal article" date="2019" name="Int. J. Syst. Evol. Microbiol.">
        <title>The Global Catalogue of Microorganisms (GCM) 10K type strain sequencing project: providing services to taxonomists for standard genome sequencing and annotation.</title>
        <authorList>
            <consortium name="The Broad Institute Genomics Platform"/>
            <consortium name="The Broad Institute Genome Sequencing Center for Infectious Disease"/>
            <person name="Wu L."/>
            <person name="Ma J."/>
        </authorList>
    </citation>
    <scope>NUCLEOTIDE SEQUENCE [LARGE SCALE GENOMIC DNA]</scope>
    <source>
        <strain evidence="2">CCM 8904</strain>
    </source>
</reference>
<sequence length="75" mass="8530">MTTSPMSIYLVNVPFDEQSGKKFRPAVVLAQADNSVLVFWFMLFSGECKKISKVANYNQIGGYLFNHRFSEFGLN</sequence>
<gene>
    <name evidence="1" type="ORF">ACFQGP_00310</name>
</gene>
<accession>A0ABW1R825</accession>
<comment type="caution">
    <text evidence="1">The sequence shown here is derived from an EMBL/GenBank/DDBJ whole genome shotgun (WGS) entry which is preliminary data.</text>
</comment>
<dbReference type="EMBL" id="JBHSSL010000003">
    <property type="protein sequence ID" value="MFC6169030.1"/>
    <property type="molecule type" value="Genomic_DNA"/>
</dbReference>
<name>A0ABW1R825_9LACO</name>
<protein>
    <recommendedName>
        <fullName evidence="3">Type II toxin-antitoxin system PemK/MazF family toxin</fullName>
    </recommendedName>
</protein>
<evidence type="ECO:0008006" key="3">
    <source>
        <dbReference type="Google" id="ProtNLM"/>
    </source>
</evidence>
<dbReference type="RefSeq" id="WP_125553855.1">
    <property type="nucleotide sequence ID" value="NZ_JBHSSL010000003.1"/>
</dbReference>
<proteinExistence type="predicted"/>
<dbReference type="Proteomes" id="UP001596289">
    <property type="component" value="Unassembled WGS sequence"/>
</dbReference>
<keyword evidence="2" id="KW-1185">Reference proteome</keyword>
<evidence type="ECO:0000313" key="2">
    <source>
        <dbReference type="Proteomes" id="UP001596289"/>
    </source>
</evidence>
<organism evidence="1 2">
    <name type="scientific">Loigolactobacillus jiayinensis</name>
    <dbReference type="NCBI Taxonomy" id="2486016"/>
    <lineage>
        <taxon>Bacteria</taxon>
        <taxon>Bacillati</taxon>
        <taxon>Bacillota</taxon>
        <taxon>Bacilli</taxon>
        <taxon>Lactobacillales</taxon>
        <taxon>Lactobacillaceae</taxon>
        <taxon>Loigolactobacillus</taxon>
    </lineage>
</organism>
<evidence type="ECO:0000313" key="1">
    <source>
        <dbReference type="EMBL" id="MFC6169030.1"/>
    </source>
</evidence>